<feature type="compositionally biased region" description="Polar residues" evidence="1">
    <location>
        <begin position="131"/>
        <end position="142"/>
    </location>
</feature>
<dbReference type="PaxDb" id="4081-Solyc10g036680.1.1"/>
<dbReference type="Gramene" id="Solyc10g036680.1.1">
    <property type="protein sequence ID" value="Solyc10g036680.1.1.1"/>
    <property type="gene ID" value="Solyc10g036680.1"/>
</dbReference>
<dbReference type="EnsemblPlants" id="Solyc10g036680.1.1">
    <property type="protein sequence ID" value="Solyc10g036680.1.1.1"/>
    <property type="gene ID" value="Solyc10g036680.1"/>
</dbReference>
<evidence type="ECO:0000256" key="1">
    <source>
        <dbReference type="SAM" id="MobiDB-lite"/>
    </source>
</evidence>
<sequence length="142" mass="15735">MDTRVTDDKNFASREVAINIETQSQNRKTSQMVRGDIPTRVYYSCKGTSNESLSTPKDDLDAGDKNFSGSNRNRTDVIEDGENKVEFDNHGVHNTNTLNQTPKDYNHIGNYIHHKSKIKHGEGSGRGKVGNASNIQHGTTAT</sequence>
<feature type="region of interest" description="Disordered" evidence="1">
    <location>
        <begin position="46"/>
        <end position="75"/>
    </location>
</feature>
<evidence type="ECO:0000313" key="3">
    <source>
        <dbReference type="Proteomes" id="UP000004994"/>
    </source>
</evidence>
<dbReference type="InParanoid" id="A0A3Q7IDF6"/>
<dbReference type="AlphaFoldDB" id="A0A3Q7IDF6"/>
<accession>A0A3Q7IDF6</accession>
<reference evidence="2" key="2">
    <citation type="submission" date="2019-01" db="UniProtKB">
        <authorList>
            <consortium name="EnsemblPlants"/>
        </authorList>
    </citation>
    <scope>IDENTIFICATION</scope>
    <source>
        <strain evidence="2">cv. Heinz 1706</strain>
    </source>
</reference>
<feature type="compositionally biased region" description="Polar residues" evidence="1">
    <location>
        <begin position="46"/>
        <end position="55"/>
    </location>
</feature>
<organism evidence="2">
    <name type="scientific">Solanum lycopersicum</name>
    <name type="common">Tomato</name>
    <name type="synonym">Lycopersicon esculentum</name>
    <dbReference type="NCBI Taxonomy" id="4081"/>
    <lineage>
        <taxon>Eukaryota</taxon>
        <taxon>Viridiplantae</taxon>
        <taxon>Streptophyta</taxon>
        <taxon>Embryophyta</taxon>
        <taxon>Tracheophyta</taxon>
        <taxon>Spermatophyta</taxon>
        <taxon>Magnoliopsida</taxon>
        <taxon>eudicotyledons</taxon>
        <taxon>Gunneridae</taxon>
        <taxon>Pentapetalae</taxon>
        <taxon>asterids</taxon>
        <taxon>lamiids</taxon>
        <taxon>Solanales</taxon>
        <taxon>Solanaceae</taxon>
        <taxon>Solanoideae</taxon>
        <taxon>Solaneae</taxon>
        <taxon>Solanum</taxon>
        <taxon>Solanum subgen. Lycopersicon</taxon>
    </lineage>
</organism>
<reference evidence="2" key="1">
    <citation type="journal article" date="2012" name="Nature">
        <title>The tomato genome sequence provides insights into fleshy fruit evolution.</title>
        <authorList>
            <consortium name="Tomato Genome Consortium"/>
        </authorList>
    </citation>
    <scope>NUCLEOTIDE SEQUENCE [LARGE SCALE GENOMIC DNA]</scope>
    <source>
        <strain evidence="2">cv. Heinz 1706</strain>
    </source>
</reference>
<name>A0A3Q7IDF6_SOLLC</name>
<keyword evidence="3" id="KW-1185">Reference proteome</keyword>
<protein>
    <submittedName>
        <fullName evidence="2">Uncharacterized protein</fullName>
    </submittedName>
</protein>
<proteinExistence type="predicted"/>
<feature type="region of interest" description="Disordered" evidence="1">
    <location>
        <begin position="117"/>
        <end position="142"/>
    </location>
</feature>
<evidence type="ECO:0000313" key="2">
    <source>
        <dbReference type="EnsemblPlants" id="Solyc10g036680.1.1.1"/>
    </source>
</evidence>
<dbReference type="Proteomes" id="UP000004994">
    <property type="component" value="Chromosome 10"/>
</dbReference>